<accession>A0A8J8NXV3</accession>
<keyword evidence="4" id="KW-1185">Reference proteome</keyword>
<comment type="caution">
    <text evidence="3">The sequence shown here is derived from an EMBL/GenBank/DDBJ whole genome shotgun (WGS) entry which is preliminary data.</text>
</comment>
<sequence>MMICLHSDQCQSGYCGGQSGICMPKEIYTEEISCNTTLYSAHKEGNGWVATYLTTNRCKKMSCECNNQCSSNFCYKTVCIDKPEGYIERADCNNSQLFCSDDSLYNLQQTQNRCNGVFCQCDFHCSSGFCNQLLGQCEDFSNITQNACMPFDLSHCYTASTANANKLGKRCNGILCQCDKQCESGYCNIILGSCDTRNSTQAPQSCNTNIFKYFCNEQLLPSNQSETINRCSGIACQCDGQCESGICDNLICSEKRTQNCNNSEYFWVCKGDQLTGMIKEFSTNRCENVTCQCDRDCKSGTCQVNHFSSRGKCIPQKRSELLCNESATICADLADIENNYQTINRCLNTSCQFDAQCNSSMCNITCQSDKPAYLKGCNNSLYTSYYSNNKWRQGDLASNICSGQSCLCDNQCTKGTYCDAVKQKCTPGSRRTILCNESESVCTLDYGLQTQVNITGTNKRCLETKCSCDTDCLSGYCDPELFRCSDFIPISQRGNCNKSASLCGYQTSNRCLQTKCECDNECESGYCDTYQQSCWKRDISLTCEKRMYICEANFTSQIVNRRLSTNKCAYASCMCDEECKSGVCLDQSESQFGFCSSSEIQCNQTSEKKCSTINQGFLYPANLCNGVDCKWDMDCQSGYCKNNKCTIKPAQTLSFCNLTDKYPINRNYMTGEVENISSSSRCLGVSCTLDSECDSYNCISGYCSSCQIDKDYSNLCPLQNCEYNFEFSSKVCKDFKCYPINNCNRTLLLSPTLETINRCLGLACLQDSDCQPIASCINQQCTLQLIYTFYTEEPVWNLGNKVFMWVAISIAFITGLILIFSLIKHYCKRRVIIEIQQSRGFNSTTEVNIINGTEPSFSDLNQLKQQEKKQSNRYSKERHFEKSTMFNYD</sequence>
<protein>
    <submittedName>
        <fullName evidence="3">Uncharacterized protein</fullName>
    </submittedName>
</protein>
<proteinExistence type="predicted"/>
<feature type="compositionally biased region" description="Basic and acidic residues" evidence="1">
    <location>
        <begin position="867"/>
        <end position="882"/>
    </location>
</feature>
<dbReference type="Proteomes" id="UP000785679">
    <property type="component" value="Unassembled WGS sequence"/>
</dbReference>
<reference evidence="3" key="1">
    <citation type="submission" date="2019-06" db="EMBL/GenBank/DDBJ databases">
        <authorList>
            <person name="Zheng W."/>
        </authorList>
    </citation>
    <scope>NUCLEOTIDE SEQUENCE</scope>
    <source>
        <strain evidence="3">QDHG01</strain>
    </source>
</reference>
<dbReference type="OrthoDB" id="4378782at2759"/>
<dbReference type="AlphaFoldDB" id="A0A8J8NXV3"/>
<name>A0A8J8NXV3_HALGN</name>
<evidence type="ECO:0000313" key="3">
    <source>
        <dbReference type="EMBL" id="TNV84097.1"/>
    </source>
</evidence>
<feature type="region of interest" description="Disordered" evidence="1">
    <location>
        <begin position="867"/>
        <end position="889"/>
    </location>
</feature>
<gene>
    <name evidence="3" type="ORF">FGO68_gene13013</name>
</gene>
<organism evidence="3 4">
    <name type="scientific">Halteria grandinella</name>
    <dbReference type="NCBI Taxonomy" id="5974"/>
    <lineage>
        <taxon>Eukaryota</taxon>
        <taxon>Sar</taxon>
        <taxon>Alveolata</taxon>
        <taxon>Ciliophora</taxon>
        <taxon>Intramacronucleata</taxon>
        <taxon>Spirotrichea</taxon>
        <taxon>Stichotrichia</taxon>
        <taxon>Sporadotrichida</taxon>
        <taxon>Halteriidae</taxon>
        <taxon>Halteria</taxon>
    </lineage>
</organism>
<feature type="transmembrane region" description="Helical" evidence="2">
    <location>
        <begin position="802"/>
        <end position="823"/>
    </location>
</feature>
<dbReference type="EMBL" id="RRYP01003144">
    <property type="protein sequence ID" value="TNV84097.1"/>
    <property type="molecule type" value="Genomic_DNA"/>
</dbReference>
<keyword evidence="2" id="KW-0812">Transmembrane</keyword>
<evidence type="ECO:0000313" key="4">
    <source>
        <dbReference type="Proteomes" id="UP000785679"/>
    </source>
</evidence>
<evidence type="ECO:0000256" key="1">
    <source>
        <dbReference type="SAM" id="MobiDB-lite"/>
    </source>
</evidence>
<keyword evidence="2" id="KW-0472">Membrane</keyword>
<evidence type="ECO:0000256" key="2">
    <source>
        <dbReference type="SAM" id="Phobius"/>
    </source>
</evidence>
<keyword evidence="2" id="KW-1133">Transmembrane helix</keyword>